<dbReference type="Proteomes" id="UP001497644">
    <property type="component" value="Chromosome 12"/>
</dbReference>
<evidence type="ECO:0000313" key="3">
    <source>
        <dbReference type="EMBL" id="CAL1677443.1"/>
    </source>
</evidence>
<sequence>MLCLVFFCQIFVGTLVWQLEPPQNPIVQKIVVSRDVNFKEILNNGYSSLKIDEDVPFSVHRKKIPVNKQTTEPEVPLDDSRGDEQPARSVVKDPVCTRSLRDRTSIQRPARYEVNLVEFHEPKTYEEAISCANAEEWKNSIKEKLKAYKTNGTWSLTVLSQKKKTISSTWIFKVKHSPSEGSMRFKARLCAKDR</sequence>
<name>A0AAV2NBD2_9HYME</name>
<keyword evidence="4" id="KW-1185">Reference proteome</keyword>
<accession>A0AAV2NBD2</accession>
<feature type="signal peptide" evidence="2">
    <location>
        <begin position="1"/>
        <end position="18"/>
    </location>
</feature>
<evidence type="ECO:0000313" key="4">
    <source>
        <dbReference type="Proteomes" id="UP001497644"/>
    </source>
</evidence>
<evidence type="ECO:0008006" key="5">
    <source>
        <dbReference type="Google" id="ProtNLM"/>
    </source>
</evidence>
<feature type="region of interest" description="Disordered" evidence="1">
    <location>
        <begin position="68"/>
        <end position="88"/>
    </location>
</feature>
<dbReference type="EMBL" id="OZ034835">
    <property type="protein sequence ID" value="CAL1677443.1"/>
    <property type="molecule type" value="Genomic_DNA"/>
</dbReference>
<gene>
    <name evidence="3" type="ORF">LPLAT_LOCUS3446</name>
</gene>
<evidence type="ECO:0000256" key="1">
    <source>
        <dbReference type="SAM" id="MobiDB-lite"/>
    </source>
</evidence>
<organism evidence="3 4">
    <name type="scientific">Lasius platythorax</name>
    <dbReference type="NCBI Taxonomy" id="488582"/>
    <lineage>
        <taxon>Eukaryota</taxon>
        <taxon>Metazoa</taxon>
        <taxon>Ecdysozoa</taxon>
        <taxon>Arthropoda</taxon>
        <taxon>Hexapoda</taxon>
        <taxon>Insecta</taxon>
        <taxon>Pterygota</taxon>
        <taxon>Neoptera</taxon>
        <taxon>Endopterygota</taxon>
        <taxon>Hymenoptera</taxon>
        <taxon>Apocrita</taxon>
        <taxon>Aculeata</taxon>
        <taxon>Formicoidea</taxon>
        <taxon>Formicidae</taxon>
        <taxon>Formicinae</taxon>
        <taxon>Lasius</taxon>
        <taxon>Lasius</taxon>
    </lineage>
</organism>
<proteinExistence type="predicted"/>
<keyword evidence="2" id="KW-0732">Signal</keyword>
<protein>
    <recommendedName>
        <fullName evidence="5">Reverse transcriptase</fullName>
    </recommendedName>
</protein>
<feature type="chain" id="PRO_5043506128" description="Reverse transcriptase" evidence="2">
    <location>
        <begin position="19"/>
        <end position="194"/>
    </location>
</feature>
<reference evidence="3" key="1">
    <citation type="submission" date="2024-04" db="EMBL/GenBank/DDBJ databases">
        <authorList>
            <consortium name="Molecular Ecology Group"/>
        </authorList>
    </citation>
    <scope>NUCLEOTIDE SEQUENCE</scope>
</reference>
<dbReference type="AlphaFoldDB" id="A0AAV2NBD2"/>
<evidence type="ECO:0000256" key="2">
    <source>
        <dbReference type="SAM" id="SignalP"/>
    </source>
</evidence>